<sequence length="485" mass="51377">MNPMNIDFDGGSTGAVNENALGALQKALEMGYGTDSATLTGGGALRVQSLDTTMQATIAQSKHFVLFNRLPKPKIGSTVDEWTEQSEAGGVLGGSTNTETGDIQDATGQYDRRVGMVKYLMTRRSVSLVANITQNIVDAKATEHSNGAVQLLSDANFLSYEGDSSVVPTEFDGIAAQLKAAVTSGQVDNDHVIDMRGGPLNSVEPFTRAGAAVSSYGSFGVPTDVFWSQGVQADMDANLDPAFRVNLTGNSEAIKLGSPVKGIALSDGDVKVNKDVFIPNDKMLAPYEARGAIYAASASKNDSLKPTLAVANAAADAASRFEAAHAGAYYWLVCGLNAKGQSTGVVSAAKSIATGESVTLTITASAGGQETGYAVYRSRKGGTNAPADFRLLKRVAKAGATTTFVDRNVFIPGTTRAYMLNLTPGDTAITWRQLLPMFKFELFPTSQPVLPWAQMLFGYLRISKLKHHAMFDNILPNNATWKPFG</sequence>
<dbReference type="EMBL" id="SACL01000011">
    <property type="protein sequence ID" value="RVT91425.1"/>
    <property type="molecule type" value="Genomic_DNA"/>
</dbReference>
<organism evidence="1 2">
    <name type="scientific">Rhodovarius crocodyli</name>
    <dbReference type="NCBI Taxonomy" id="1979269"/>
    <lineage>
        <taxon>Bacteria</taxon>
        <taxon>Pseudomonadati</taxon>
        <taxon>Pseudomonadota</taxon>
        <taxon>Alphaproteobacteria</taxon>
        <taxon>Acetobacterales</taxon>
        <taxon>Roseomonadaceae</taxon>
        <taxon>Rhodovarius</taxon>
    </lineage>
</organism>
<accession>A0A437M1H9</accession>
<comment type="caution">
    <text evidence="1">The sequence shown here is derived from an EMBL/GenBank/DDBJ whole genome shotgun (WGS) entry which is preliminary data.</text>
</comment>
<dbReference type="OrthoDB" id="7374961at2"/>
<evidence type="ECO:0000313" key="2">
    <source>
        <dbReference type="Proteomes" id="UP000282957"/>
    </source>
</evidence>
<proteinExistence type="predicted"/>
<dbReference type="RefSeq" id="WP_127789843.1">
    <property type="nucleotide sequence ID" value="NZ_SACL01000011.1"/>
</dbReference>
<reference evidence="1 2" key="1">
    <citation type="submission" date="2019-01" db="EMBL/GenBank/DDBJ databases">
        <authorList>
            <person name="Chen W.-M."/>
        </authorList>
    </citation>
    <scope>NUCLEOTIDE SEQUENCE [LARGE SCALE GENOMIC DNA]</scope>
    <source>
        <strain evidence="1 2">CCP-6</strain>
    </source>
</reference>
<gene>
    <name evidence="1" type="ORF">EOD42_22480</name>
</gene>
<dbReference type="AlphaFoldDB" id="A0A437M1H9"/>
<keyword evidence="2" id="KW-1185">Reference proteome</keyword>
<evidence type="ECO:0000313" key="1">
    <source>
        <dbReference type="EMBL" id="RVT91425.1"/>
    </source>
</evidence>
<dbReference type="Proteomes" id="UP000282957">
    <property type="component" value="Unassembled WGS sequence"/>
</dbReference>
<name>A0A437M1H9_9PROT</name>
<protein>
    <submittedName>
        <fullName evidence="1">Uncharacterized protein</fullName>
    </submittedName>
</protein>